<dbReference type="InterPro" id="IPR029063">
    <property type="entry name" value="SAM-dependent_MTases_sf"/>
</dbReference>
<keyword evidence="3" id="KW-0949">S-adenosyl-L-methionine</keyword>
<dbReference type="InterPro" id="IPR004298">
    <property type="entry name" value="Nicotian_synth"/>
</dbReference>
<dbReference type="GO" id="GO:0030418">
    <property type="term" value="P:nicotianamine biosynthetic process"/>
    <property type="evidence" value="ECO:0007669"/>
    <property type="project" value="InterPro"/>
</dbReference>
<comment type="similarity">
    <text evidence="1">Belongs to the nicotianamine synthase (NAS)-like family.</text>
</comment>
<name>A0AA40C9H1_9PEZI</name>
<evidence type="ECO:0000256" key="2">
    <source>
        <dbReference type="ARBA" id="ARBA00022679"/>
    </source>
</evidence>
<keyword evidence="5" id="KW-1185">Reference proteome</keyword>
<evidence type="ECO:0000256" key="1">
    <source>
        <dbReference type="ARBA" id="ARBA00007009"/>
    </source>
</evidence>
<dbReference type="Proteomes" id="UP001174934">
    <property type="component" value="Unassembled WGS sequence"/>
</dbReference>
<reference evidence="4" key="1">
    <citation type="submission" date="2023-06" db="EMBL/GenBank/DDBJ databases">
        <title>Genome-scale phylogeny and comparative genomics of the fungal order Sordariales.</title>
        <authorList>
            <consortium name="Lawrence Berkeley National Laboratory"/>
            <person name="Hensen N."/>
            <person name="Bonometti L."/>
            <person name="Westerberg I."/>
            <person name="Brannstrom I.O."/>
            <person name="Guillou S."/>
            <person name="Cros-Aarteil S."/>
            <person name="Calhoun S."/>
            <person name="Haridas S."/>
            <person name="Kuo A."/>
            <person name="Mondo S."/>
            <person name="Pangilinan J."/>
            <person name="Riley R."/>
            <person name="LaButti K."/>
            <person name="Andreopoulos B."/>
            <person name="Lipzen A."/>
            <person name="Chen C."/>
            <person name="Yanf M."/>
            <person name="Daum C."/>
            <person name="Ng V."/>
            <person name="Clum A."/>
            <person name="Steindorff A."/>
            <person name="Ohm R."/>
            <person name="Martin F."/>
            <person name="Silar P."/>
            <person name="Natvig D."/>
            <person name="Lalanne C."/>
            <person name="Gautier V."/>
            <person name="Ament-velasquez S.L."/>
            <person name="Kruys A."/>
            <person name="Hutchinson M.I."/>
            <person name="Powell A.J."/>
            <person name="Barry K."/>
            <person name="Miller A.N."/>
            <person name="Grigoriev I.V."/>
            <person name="Debuchy R."/>
            <person name="Gladieux P."/>
            <person name="Thoren M.H."/>
            <person name="Johannesson H."/>
        </authorList>
    </citation>
    <scope>NUCLEOTIDE SEQUENCE</scope>
    <source>
        <strain evidence="4">SMH3391-2</strain>
    </source>
</reference>
<keyword evidence="2" id="KW-0808">Transferase</keyword>
<dbReference type="EMBL" id="JAULSR010000002">
    <property type="protein sequence ID" value="KAK0629539.1"/>
    <property type="molecule type" value="Genomic_DNA"/>
</dbReference>
<dbReference type="SUPFAM" id="SSF53335">
    <property type="entry name" value="S-adenosyl-L-methionine-dependent methyltransferases"/>
    <property type="match status" value="1"/>
</dbReference>
<dbReference type="PANTHER" id="PTHR32266">
    <property type="entry name" value="NICOTIANAMINE SYNTHASE 3"/>
    <property type="match status" value="1"/>
</dbReference>
<gene>
    <name evidence="4" type="ORF">B0T17DRAFT_189374</name>
</gene>
<proteinExistence type="inferred from homology"/>
<dbReference type="AlphaFoldDB" id="A0AA40C9H1"/>
<dbReference type="PANTHER" id="PTHR32266:SF12">
    <property type="entry name" value="NICOTIANAMINE SYNTHASE 3"/>
    <property type="match status" value="1"/>
</dbReference>
<sequence>MAKAQQIVERVLVIHSELLKLGQNLHPGPTINELLGSLVVLCSQIHDQDITRQVLDDANVQAVLPSLRRICAASESCLESHWAHRILEASVPEECQKLLESFPYYGNYEELAKLELNAILSASDSAPKKIAFIGSGPLPLTSLCLLSAIVLQSRPSTADEGPSVLNIDIDPNAIDVSTRLNHALGSRGRGMHFSCAEAGSADQDLSEFDVVYVAALVGMSQADKEDIFIKVASSMRKGSLLVVRSSWGLRTLLYPEVDISTDRLLQCLEPCLIVHPYNQVVNSVVVAKVK</sequence>
<evidence type="ECO:0000256" key="3">
    <source>
        <dbReference type="ARBA" id="ARBA00022691"/>
    </source>
</evidence>
<dbReference type="GO" id="GO:0030410">
    <property type="term" value="F:nicotianamine synthase activity"/>
    <property type="evidence" value="ECO:0007669"/>
    <property type="project" value="InterPro"/>
</dbReference>
<evidence type="ECO:0000313" key="5">
    <source>
        <dbReference type="Proteomes" id="UP001174934"/>
    </source>
</evidence>
<dbReference type="Gene3D" id="3.40.50.150">
    <property type="entry name" value="Vaccinia Virus protein VP39"/>
    <property type="match status" value="1"/>
</dbReference>
<organism evidence="4 5">
    <name type="scientific">Bombardia bombarda</name>
    <dbReference type="NCBI Taxonomy" id="252184"/>
    <lineage>
        <taxon>Eukaryota</taxon>
        <taxon>Fungi</taxon>
        <taxon>Dikarya</taxon>
        <taxon>Ascomycota</taxon>
        <taxon>Pezizomycotina</taxon>
        <taxon>Sordariomycetes</taxon>
        <taxon>Sordariomycetidae</taxon>
        <taxon>Sordariales</taxon>
        <taxon>Lasiosphaeriaceae</taxon>
        <taxon>Bombardia</taxon>
    </lineage>
</organism>
<accession>A0AA40C9H1</accession>
<dbReference type="Pfam" id="PF03059">
    <property type="entry name" value="NAS"/>
    <property type="match status" value="1"/>
</dbReference>
<dbReference type="PROSITE" id="PS51142">
    <property type="entry name" value="NAS"/>
    <property type="match status" value="1"/>
</dbReference>
<protein>
    <submittedName>
        <fullName evidence="4">Nicotianamine synthase</fullName>
    </submittedName>
</protein>
<comment type="caution">
    <text evidence="4">The sequence shown here is derived from an EMBL/GenBank/DDBJ whole genome shotgun (WGS) entry which is preliminary data.</text>
</comment>
<evidence type="ECO:0000313" key="4">
    <source>
        <dbReference type="EMBL" id="KAK0629539.1"/>
    </source>
</evidence>